<evidence type="ECO:0000259" key="1">
    <source>
        <dbReference type="PROSITE" id="PS50263"/>
    </source>
</evidence>
<dbReference type="SUPFAM" id="SSF56317">
    <property type="entry name" value="Carbon-nitrogen hydrolase"/>
    <property type="match status" value="1"/>
</dbReference>
<dbReference type="AlphaFoldDB" id="A0A918N0J1"/>
<sequence>MNLASDFSRLKVAVAQFPAVNDIAANKKYIHDLTLQAVADGVELLVFPEAAMCSFGSDLPTLREIARQHSPGFIAFMQGLARSHQMNIIVGVLSLSDDPAEERVTNQLLVMNARGEVIVRYTKLHVYDAFNFKESDKVKPGDIKSDGSELGLFKIKDFTIGLVNCYDLRFPELARALAVKGADVISVSAAWIAGPYKENHWEILLRARAIENTSYVLASGQTAPRCAGNSMIIDPMGSVVAGCADQPGLAVNVLEKDRIQQVRSILSCLENRRL</sequence>
<dbReference type="InterPro" id="IPR036526">
    <property type="entry name" value="C-N_Hydrolase_sf"/>
</dbReference>
<dbReference type="GO" id="GO:0016787">
    <property type="term" value="F:hydrolase activity"/>
    <property type="evidence" value="ECO:0007669"/>
    <property type="project" value="UniProtKB-KW"/>
</dbReference>
<dbReference type="CDD" id="cd07581">
    <property type="entry name" value="nitrilase_3"/>
    <property type="match status" value="1"/>
</dbReference>
<dbReference type="RefSeq" id="WP_189385345.1">
    <property type="nucleotide sequence ID" value="NZ_BAABFY010000051.1"/>
</dbReference>
<reference evidence="2" key="1">
    <citation type="journal article" date="2014" name="Int. J. Syst. Evol. Microbiol.">
        <title>Complete genome sequence of Corynebacterium casei LMG S-19264T (=DSM 44701T), isolated from a smear-ripened cheese.</title>
        <authorList>
            <consortium name="US DOE Joint Genome Institute (JGI-PGF)"/>
            <person name="Walter F."/>
            <person name="Albersmeier A."/>
            <person name="Kalinowski J."/>
            <person name="Ruckert C."/>
        </authorList>
    </citation>
    <scope>NUCLEOTIDE SEQUENCE</scope>
    <source>
        <strain evidence="2">KCTC 23732</strain>
    </source>
</reference>
<dbReference type="PROSITE" id="PS50263">
    <property type="entry name" value="CN_HYDROLASE"/>
    <property type="match status" value="1"/>
</dbReference>
<feature type="domain" description="CN hydrolase" evidence="1">
    <location>
        <begin position="10"/>
        <end position="258"/>
    </location>
</feature>
<comment type="caution">
    <text evidence="2">The sequence shown here is derived from an EMBL/GenBank/DDBJ whole genome shotgun (WGS) entry which is preliminary data.</text>
</comment>
<name>A0A918N0J1_9BURK</name>
<accession>A0A918N0J1</accession>
<dbReference type="Gene3D" id="3.60.110.10">
    <property type="entry name" value="Carbon-nitrogen hydrolase"/>
    <property type="match status" value="1"/>
</dbReference>
<dbReference type="PANTHER" id="PTHR23088">
    <property type="entry name" value="NITRILASE-RELATED"/>
    <property type="match status" value="1"/>
</dbReference>
<proteinExistence type="predicted"/>
<dbReference type="InterPro" id="IPR003010">
    <property type="entry name" value="C-N_Hydrolase"/>
</dbReference>
<evidence type="ECO:0000313" key="3">
    <source>
        <dbReference type="Proteomes" id="UP000608345"/>
    </source>
</evidence>
<evidence type="ECO:0000313" key="2">
    <source>
        <dbReference type="EMBL" id="GGW89730.1"/>
    </source>
</evidence>
<reference evidence="2" key="2">
    <citation type="submission" date="2020-09" db="EMBL/GenBank/DDBJ databases">
        <authorList>
            <person name="Sun Q."/>
            <person name="Kim S."/>
        </authorList>
    </citation>
    <scope>NUCLEOTIDE SEQUENCE</scope>
    <source>
        <strain evidence="2">KCTC 23732</strain>
    </source>
</reference>
<dbReference type="EMBL" id="BMYS01000014">
    <property type="protein sequence ID" value="GGW89730.1"/>
    <property type="molecule type" value="Genomic_DNA"/>
</dbReference>
<dbReference type="Pfam" id="PF00795">
    <property type="entry name" value="CN_hydrolase"/>
    <property type="match status" value="1"/>
</dbReference>
<protein>
    <submittedName>
        <fullName evidence="2">Hydrolase</fullName>
    </submittedName>
</protein>
<organism evidence="2 3">
    <name type="scientific">Advenella faeciporci</name>
    <dbReference type="NCBI Taxonomy" id="797535"/>
    <lineage>
        <taxon>Bacteria</taxon>
        <taxon>Pseudomonadati</taxon>
        <taxon>Pseudomonadota</taxon>
        <taxon>Betaproteobacteria</taxon>
        <taxon>Burkholderiales</taxon>
        <taxon>Alcaligenaceae</taxon>
    </lineage>
</organism>
<keyword evidence="3" id="KW-1185">Reference proteome</keyword>
<dbReference type="PANTHER" id="PTHR23088:SF27">
    <property type="entry name" value="DEAMINATED GLUTATHIONE AMIDASE"/>
    <property type="match status" value="1"/>
</dbReference>
<dbReference type="Proteomes" id="UP000608345">
    <property type="component" value="Unassembled WGS sequence"/>
</dbReference>
<gene>
    <name evidence="2" type="ORF">GCM10011450_19930</name>
</gene>
<keyword evidence="2" id="KW-0378">Hydrolase</keyword>